<evidence type="ECO:0000259" key="1">
    <source>
        <dbReference type="Pfam" id="PF15749"/>
    </source>
</evidence>
<dbReference type="PANTHER" id="PTHR15863:SF2">
    <property type="entry name" value="MRN COMPLEX-INTERACTING PROTEIN"/>
    <property type="match status" value="1"/>
</dbReference>
<dbReference type="Ensembl" id="ENSSMAT00000049664.1">
    <property type="protein sequence ID" value="ENSSMAP00000048144.1"/>
    <property type="gene ID" value="ENSSMAG00000037527.1"/>
</dbReference>
<evidence type="ECO:0000313" key="3">
    <source>
        <dbReference type="Proteomes" id="UP000694558"/>
    </source>
</evidence>
<feature type="domain" description="MRN complex-interacting protein N-terminal" evidence="1">
    <location>
        <begin position="8"/>
        <end position="59"/>
    </location>
</feature>
<dbReference type="Proteomes" id="UP000694558">
    <property type="component" value="Chromosome 13"/>
</dbReference>
<accession>A0A8D3CLI6</accession>
<reference evidence="2" key="1">
    <citation type="submission" date="2023-05" db="EMBL/GenBank/DDBJ databases">
        <title>High-quality long-read genome of Scophthalmus maximus.</title>
        <authorList>
            <person name="Lien S."/>
            <person name="Martinez P."/>
        </authorList>
    </citation>
    <scope>NUCLEOTIDE SEQUENCE [LARGE SCALE GENOMIC DNA]</scope>
</reference>
<dbReference type="GO" id="GO:0007095">
    <property type="term" value="P:mitotic G2 DNA damage checkpoint signaling"/>
    <property type="evidence" value="ECO:0007669"/>
    <property type="project" value="TreeGrafter"/>
</dbReference>
<name>A0A8D3CLI6_SCOMX</name>
<dbReference type="InterPro" id="IPR049472">
    <property type="entry name" value="MRNIP_N"/>
</dbReference>
<dbReference type="Pfam" id="PF15749">
    <property type="entry name" value="MRNIP"/>
    <property type="match status" value="1"/>
</dbReference>
<protein>
    <recommendedName>
        <fullName evidence="1">MRN complex-interacting protein N-terminal domain-containing protein</fullName>
    </recommendedName>
</protein>
<dbReference type="PANTHER" id="PTHR15863">
    <property type="entry name" value="MRN COMPLEX-INTERACTING PROTEIN"/>
    <property type="match status" value="1"/>
</dbReference>
<dbReference type="AlphaFoldDB" id="A0A8D3CLI6"/>
<dbReference type="InterPro" id="IPR032739">
    <property type="entry name" value="MRNIP"/>
</dbReference>
<sequence length="128" mass="14630">SFLPSCGRWSCKVCGEKQTLLKEYGRGSGADCRRHVQKMNAMKGVRANTHARTHAHTHTQGCKLGSDCRQVRQTQVSRWSKYLDPPEEAGLEEEQEKVLMDRQQLHGNNVTDRCDFYYLKNMTGDKQG</sequence>
<organism evidence="2 3">
    <name type="scientific">Scophthalmus maximus</name>
    <name type="common">Turbot</name>
    <name type="synonym">Psetta maxima</name>
    <dbReference type="NCBI Taxonomy" id="52904"/>
    <lineage>
        <taxon>Eukaryota</taxon>
        <taxon>Metazoa</taxon>
        <taxon>Chordata</taxon>
        <taxon>Craniata</taxon>
        <taxon>Vertebrata</taxon>
        <taxon>Euteleostomi</taxon>
        <taxon>Actinopterygii</taxon>
        <taxon>Neopterygii</taxon>
        <taxon>Teleostei</taxon>
        <taxon>Neoteleostei</taxon>
        <taxon>Acanthomorphata</taxon>
        <taxon>Carangaria</taxon>
        <taxon>Pleuronectiformes</taxon>
        <taxon>Pleuronectoidei</taxon>
        <taxon>Scophthalmidae</taxon>
        <taxon>Scophthalmus</taxon>
    </lineage>
</organism>
<evidence type="ECO:0000313" key="2">
    <source>
        <dbReference type="Ensembl" id="ENSSMAP00000048144.1"/>
    </source>
</evidence>
<proteinExistence type="predicted"/>
<dbReference type="GeneTree" id="ENSGT00940000177214"/>
<reference evidence="2" key="2">
    <citation type="submission" date="2025-08" db="UniProtKB">
        <authorList>
            <consortium name="Ensembl"/>
        </authorList>
    </citation>
    <scope>IDENTIFICATION</scope>
</reference>
<dbReference type="GO" id="GO:0003682">
    <property type="term" value="F:chromatin binding"/>
    <property type="evidence" value="ECO:0007669"/>
    <property type="project" value="TreeGrafter"/>
</dbReference>
<dbReference type="GO" id="GO:0005634">
    <property type="term" value="C:nucleus"/>
    <property type="evidence" value="ECO:0007669"/>
    <property type="project" value="TreeGrafter"/>
</dbReference>